<organism evidence="1 2">
    <name type="scientific">Pisolithus tinctorius Marx 270</name>
    <dbReference type="NCBI Taxonomy" id="870435"/>
    <lineage>
        <taxon>Eukaryota</taxon>
        <taxon>Fungi</taxon>
        <taxon>Dikarya</taxon>
        <taxon>Basidiomycota</taxon>
        <taxon>Agaricomycotina</taxon>
        <taxon>Agaricomycetes</taxon>
        <taxon>Agaricomycetidae</taxon>
        <taxon>Boletales</taxon>
        <taxon>Sclerodermatineae</taxon>
        <taxon>Pisolithaceae</taxon>
        <taxon>Pisolithus</taxon>
    </lineage>
</organism>
<dbReference type="Proteomes" id="UP000054217">
    <property type="component" value="Unassembled WGS sequence"/>
</dbReference>
<proteinExistence type="predicted"/>
<dbReference type="EMBL" id="KN831947">
    <property type="protein sequence ID" value="KIO12489.1"/>
    <property type="molecule type" value="Genomic_DNA"/>
</dbReference>
<accession>A0A0C3PUK3</accession>
<reference evidence="2" key="2">
    <citation type="submission" date="2015-01" db="EMBL/GenBank/DDBJ databases">
        <title>Evolutionary Origins and Diversification of the Mycorrhizal Mutualists.</title>
        <authorList>
            <consortium name="DOE Joint Genome Institute"/>
            <consortium name="Mycorrhizal Genomics Consortium"/>
            <person name="Kohler A."/>
            <person name="Kuo A."/>
            <person name="Nagy L.G."/>
            <person name="Floudas D."/>
            <person name="Copeland A."/>
            <person name="Barry K.W."/>
            <person name="Cichocki N."/>
            <person name="Veneault-Fourrey C."/>
            <person name="LaButti K."/>
            <person name="Lindquist E.A."/>
            <person name="Lipzen A."/>
            <person name="Lundell T."/>
            <person name="Morin E."/>
            <person name="Murat C."/>
            <person name="Riley R."/>
            <person name="Ohm R."/>
            <person name="Sun H."/>
            <person name="Tunlid A."/>
            <person name="Henrissat B."/>
            <person name="Grigoriev I.V."/>
            <person name="Hibbett D.S."/>
            <person name="Martin F."/>
        </authorList>
    </citation>
    <scope>NUCLEOTIDE SEQUENCE [LARGE SCALE GENOMIC DNA]</scope>
    <source>
        <strain evidence="2">Marx 270</strain>
    </source>
</reference>
<dbReference type="AlphaFoldDB" id="A0A0C3PUK3"/>
<name>A0A0C3PUK3_PISTI</name>
<protein>
    <submittedName>
        <fullName evidence="1">Uncharacterized protein</fullName>
    </submittedName>
</protein>
<dbReference type="HOGENOM" id="CLU_2400593_0_0_1"/>
<reference evidence="1 2" key="1">
    <citation type="submission" date="2014-04" db="EMBL/GenBank/DDBJ databases">
        <authorList>
            <consortium name="DOE Joint Genome Institute"/>
            <person name="Kuo A."/>
            <person name="Kohler A."/>
            <person name="Costa M.D."/>
            <person name="Nagy L.G."/>
            <person name="Floudas D."/>
            <person name="Copeland A."/>
            <person name="Barry K.W."/>
            <person name="Cichocki N."/>
            <person name="Veneault-Fourrey C."/>
            <person name="LaButti K."/>
            <person name="Lindquist E.A."/>
            <person name="Lipzen A."/>
            <person name="Lundell T."/>
            <person name="Morin E."/>
            <person name="Murat C."/>
            <person name="Sun H."/>
            <person name="Tunlid A."/>
            <person name="Henrissat B."/>
            <person name="Grigoriev I.V."/>
            <person name="Hibbett D.S."/>
            <person name="Martin F."/>
            <person name="Nordberg H.P."/>
            <person name="Cantor M.N."/>
            <person name="Hua S.X."/>
        </authorList>
    </citation>
    <scope>NUCLEOTIDE SEQUENCE [LARGE SCALE GENOMIC DNA]</scope>
    <source>
        <strain evidence="1 2">Marx 270</strain>
    </source>
</reference>
<dbReference type="InParanoid" id="A0A0C3PUK3"/>
<evidence type="ECO:0000313" key="2">
    <source>
        <dbReference type="Proteomes" id="UP000054217"/>
    </source>
</evidence>
<gene>
    <name evidence="1" type="ORF">M404DRAFT_678795</name>
</gene>
<keyword evidence="2" id="KW-1185">Reference proteome</keyword>
<sequence>MHDKGSSPANCPLLELPMSSSCANVGEEIWYLCQISVGTPSSHRSGVRIWRGPRIHDPHLAPPKSGLRLSRVNRCRSVVVSERVFATVEPFAR</sequence>
<evidence type="ECO:0000313" key="1">
    <source>
        <dbReference type="EMBL" id="KIO12489.1"/>
    </source>
</evidence>